<accession>A0AAJ0DC32</accession>
<evidence type="ECO:0000313" key="2">
    <source>
        <dbReference type="EMBL" id="KAK3051041.1"/>
    </source>
</evidence>
<comment type="caution">
    <text evidence="2">The sequence shown here is derived from an EMBL/GenBank/DDBJ whole genome shotgun (WGS) entry which is preliminary data.</text>
</comment>
<proteinExistence type="predicted"/>
<reference evidence="2" key="1">
    <citation type="submission" date="2023-04" db="EMBL/GenBank/DDBJ databases">
        <title>Black Yeasts Isolated from many extreme environments.</title>
        <authorList>
            <person name="Coleine C."/>
            <person name="Stajich J.E."/>
            <person name="Selbmann L."/>
        </authorList>
    </citation>
    <scope>NUCLEOTIDE SEQUENCE</scope>
    <source>
        <strain evidence="2">CCFEE 5312</strain>
    </source>
</reference>
<keyword evidence="3" id="KW-1185">Reference proteome</keyword>
<protein>
    <submittedName>
        <fullName evidence="2">Uncharacterized protein</fullName>
    </submittedName>
</protein>
<feature type="region of interest" description="Disordered" evidence="1">
    <location>
        <begin position="81"/>
        <end position="122"/>
    </location>
</feature>
<gene>
    <name evidence="2" type="ORF">LTR09_007790</name>
</gene>
<evidence type="ECO:0000313" key="3">
    <source>
        <dbReference type="Proteomes" id="UP001271007"/>
    </source>
</evidence>
<sequence length="239" mass="26645">MDAVCRYGKRKPTTKRVISQQHVELLESQLALLVPAVHELHCRLSLADETYDVQSQNPEGRRSIHDIVTSLKLPDERSRCLDSVENPMPANTQPRSTHNASNYPESPEDTEDESSFPGTALWDDFSETMTDSQPRTPTQVWHTPPMPAQYLGPSPVRTCVSVQTPPWSMGTPRHAAQAAEVSYPNNDQWHAIGTTDSSVALPFYGTRNGRLEMGGAVIDDWLSSADPWLDAWSAQSRFC</sequence>
<dbReference type="AlphaFoldDB" id="A0AAJ0DC32"/>
<dbReference type="EMBL" id="JAWDJX010000028">
    <property type="protein sequence ID" value="KAK3051041.1"/>
    <property type="molecule type" value="Genomic_DNA"/>
</dbReference>
<organism evidence="2 3">
    <name type="scientific">Extremus antarcticus</name>
    <dbReference type="NCBI Taxonomy" id="702011"/>
    <lineage>
        <taxon>Eukaryota</taxon>
        <taxon>Fungi</taxon>
        <taxon>Dikarya</taxon>
        <taxon>Ascomycota</taxon>
        <taxon>Pezizomycotina</taxon>
        <taxon>Dothideomycetes</taxon>
        <taxon>Dothideomycetidae</taxon>
        <taxon>Mycosphaerellales</taxon>
        <taxon>Extremaceae</taxon>
        <taxon>Extremus</taxon>
    </lineage>
</organism>
<evidence type="ECO:0000256" key="1">
    <source>
        <dbReference type="SAM" id="MobiDB-lite"/>
    </source>
</evidence>
<feature type="compositionally biased region" description="Polar residues" evidence="1">
    <location>
        <begin position="89"/>
        <end position="103"/>
    </location>
</feature>
<dbReference type="Proteomes" id="UP001271007">
    <property type="component" value="Unassembled WGS sequence"/>
</dbReference>
<name>A0AAJ0DC32_9PEZI</name>